<keyword evidence="6" id="KW-0808">Transferase</keyword>
<dbReference type="Gene3D" id="1.10.510.10">
    <property type="entry name" value="Transferase(Phosphotransferase) domain 1"/>
    <property type="match status" value="1"/>
</dbReference>
<organism evidence="6 7">
    <name type="scientific">Malassezia furfur</name>
    <name type="common">Pityriasis versicolor infection agent</name>
    <name type="synonym">Pityrosporum furfur</name>
    <dbReference type="NCBI Taxonomy" id="55194"/>
    <lineage>
        <taxon>Eukaryota</taxon>
        <taxon>Fungi</taxon>
        <taxon>Dikarya</taxon>
        <taxon>Basidiomycota</taxon>
        <taxon>Ustilaginomycotina</taxon>
        <taxon>Malasseziomycetes</taxon>
        <taxon>Malasseziales</taxon>
        <taxon>Malasseziaceae</taxon>
        <taxon>Malassezia</taxon>
    </lineage>
</organism>
<gene>
    <name evidence="6" type="primary">IME2</name>
    <name evidence="6" type="ORF">GLX27_003228</name>
</gene>
<dbReference type="EMBL" id="CP046236">
    <property type="protein sequence ID" value="WFD48558.1"/>
    <property type="molecule type" value="Genomic_DNA"/>
</dbReference>
<feature type="compositionally biased region" description="Low complexity" evidence="4">
    <location>
        <begin position="443"/>
        <end position="453"/>
    </location>
</feature>
<dbReference type="PROSITE" id="PS00108">
    <property type="entry name" value="PROTEIN_KINASE_ST"/>
    <property type="match status" value="1"/>
</dbReference>
<keyword evidence="7" id="KW-1185">Reference proteome</keyword>
<dbReference type="SUPFAM" id="SSF56112">
    <property type="entry name" value="Protein kinase-like (PK-like)"/>
    <property type="match status" value="1"/>
</dbReference>
<reference evidence="6 7" key="1">
    <citation type="journal article" date="2020" name="Elife">
        <title>Loss of centromere function drives karyotype evolution in closely related Malassezia species.</title>
        <authorList>
            <person name="Sankaranarayanan S.R."/>
            <person name="Ianiri G."/>
            <person name="Coelho M.A."/>
            <person name="Reza M.H."/>
            <person name="Thimmappa B.C."/>
            <person name="Ganguly P."/>
            <person name="Vadnala R.N."/>
            <person name="Sun S."/>
            <person name="Siddharthan R."/>
            <person name="Tellgren-Roth C."/>
            <person name="Dawson T.L."/>
            <person name="Heitman J."/>
            <person name="Sanyal K."/>
        </authorList>
    </citation>
    <scope>NUCLEOTIDE SEQUENCE [LARGE SCALE GENOMIC DNA]</scope>
    <source>
        <strain evidence="6">CBS14141</strain>
    </source>
</reference>
<dbReference type="InterPro" id="IPR050117">
    <property type="entry name" value="MAPK"/>
</dbReference>
<proteinExistence type="predicted"/>
<accession>A0ABY8EWE2</accession>
<dbReference type="InterPro" id="IPR011009">
    <property type="entry name" value="Kinase-like_dom_sf"/>
</dbReference>
<evidence type="ECO:0000256" key="3">
    <source>
        <dbReference type="ARBA" id="ARBA00022840"/>
    </source>
</evidence>
<evidence type="ECO:0000256" key="2">
    <source>
        <dbReference type="ARBA" id="ARBA00022741"/>
    </source>
</evidence>
<dbReference type="CDD" id="cd07830">
    <property type="entry name" value="STKc_MAK_like"/>
    <property type="match status" value="1"/>
</dbReference>
<dbReference type="Proteomes" id="UP000818624">
    <property type="component" value="Chromosome 3"/>
</dbReference>
<dbReference type="PROSITE" id="PS50011">
    <property type="entry name" value="PROTEIN_KINASE_DOM"/>
    <property type="match status" value="1"/>
</dbReference>
<dbReference type="InterPro" id="IPR000719">
    <property type="entry name" value="Prot_kinase_dom"/>
</dbReference>
<feature type="domain" description="Protein kinase" evidence="5">
    <location>
        <begin position="64"/>
        <end position="406"/>
    </location>
</feature>
<dbReference type="InterPro" id="IPR008271">
    <property type="entry name" value="Ser/Thr_kinase_AS"/>
</dbReference>
<evidence type="ECO:0000256" key="4">
    <source>
        <dbReference type="SAM" id="MobiDB-lite"/>
    </source>
</evidence>
<evidence type="ECO:0000256" key="1">
    <source>
        <dbReference type="ARBA" id="ARBA00022527"/>
    </source>
</evidence>
<dbReference type="EC" id="2.7.11.1" evidence="6"/>
<dbReference type="PANTHER" id="PTHR24055">
    <property type="entry name" value="MITOGEN-ACTIVATED PROTEIN KINASE"/>
    <property type="match status" value="1"/>
</dbReference>
<dbReference type="SMART" id="SM00220">
    <property type="entry name" value="S_TKc"/>
    <property type="match status" value="1"/>
</dbReference>
<dbReference type="Pfam" id="PF00069">
    <property type="entry name" value="Pkinase"/>
    <property type="match status" value="1"/>
</dbReference>
<feature type="compositionally biased region" description="Basic and acidic residues" evidence="4">
    <location>
        <begin position="598"/>
        <end position="619"/>
    </location>
</feature>
<evidence type="ECO:0000313" key="6">
    <source>
        <dbReference type="EMBL" id="WFD48558.1"/>
    </source>
</evidence>
<dbReference type="Gene3D" id="3.30.200.20">
    <property type="entry name" value="Phosphorylase Kinase, domain 1"/>
    <property type="match status" value="1"/>
</dbReference>
<evidence type="ECO:0000259" key="5">
    <source>
        <dbReference type="PROSITE" id="PS50011"/>
    </source>
</evidence>
<sequence length="641" mass="69553">MATPPLYGGSSSEMHLPAGARESFKVLSGLSEPLAPHTADSRRVTDLLDANLDHKRHFREPRDYTIIKSLGTGSFGTVYVADWQSPLPSGAMVPAMQHSLTRPAYAGKRLVAIKRMKKPFAAWEDCIKLNELRSLLLIPPHEHIIPLYDVFLPPQTHELHIVFECMEGNLYQLTKTRRGRPLAQGLVASILHQVLEGLHHVHSHGFFHRDLKPENLLITTTGLADYPAAPTGDTHAPVEQDVLVVVKIADFGLAREITSAPPYTEYVSTRWYRAPEILLHSPYYSPAVDVWALGTIAAELVMLEPLFPGASEMDQVLRIAALLGNPLRASAHDDAGSLFRGGGPWSDAAALAAPLGFRFPDTDAPPFAPLFPAHVSRKLVHLVFSMLRYDPAARVVPSDCLLHAYFAVEAPLLHPRSKLVPHANVPGLVSEPGAATPRGVQASPHTSSSTSPRRVSDDGARQSVAVPQALHEQLHHALHLHDGPRSPGPLGDSPLLARRRAPGTPVHRAGAPLSVSHESSPAQLVAQERAAAMRAASGAAAPARAPSSSPTRRRPSSEGRSRTGRHASPGRSEAGGAPSSPNFLSSWMLRKGGQAQRQSKEEQLKRREAELLAMRERSRAVLQKRSQILAHEKHHGPSPTP</sequence>
<dbReference type="GO" id="GO:0004674">
    <property type="term" value="F:protein serine/threonine kinase activity"/>
    <property type="evidence" value="ECO:0007669"/>
    <property type="project" value="UniProtKB-KW"/>
</dbReference>
<keyword evidence="2" id="KW-0547">Nucleotide-binding</keyword>
<feature type="region of interest" description="Disordered" evidence="4">
    <location>
        <begin position="430"/>
        <end position="462"/>
    </location>
</feature>
<protein>
    <submittedName>
        <fullName evidence="6">Non-specific serine/threonine protein kinase</fullName>
        <ecNumber evidence="6">2.7.11.1</ecNumber>
    </submittedName>
</protein>
<name>A0ABY8EWE2_MALFU</name>
<evidence type="ECO:0000313" key="7">
    <source>
        <dbReference type="Proteomes" id="UP000818624"/>
    </source>
</evidence>
<keyword evidence="3" id="KW-0067">ATP-binding</keyword>
<feature type="compositionally biased region" description="Basic residues" evidence="4">
    <location>
        <begin position="632"/>
        <end position="641"/>
    </location>
</feature>
<keyword evidence="6" id="KW-0418">Kinase</keyword>
<keyword evidence="1 6" id="KW-0723">Serine/threonine-protein kinase</keyword>
<feature type="compositionally biased region" description="Low complexity" evidence="4">
    <location>
        <begin position="528"/>
        <end position="550"/>
    </location>
</feature>
<feature type="region of interest" description="Disordered" evidence="4">
    <location>
        <begin position="479"/>
        <end position="641"/>
    </location>
</feature>